<organism evidence="1">
    <name type="scientific">Iridovirus sp</name>
    <dbReference type="NCBI Taxonomy" id="135728"/>
    <lineage>
        <taxon>Viruses</taxon>
        <taxon>Varidnaviria</taxon>
        <taxon>Bamfordvirae</taxon>
        <taxon>Nucleocytoviricota</taxon>
        <taxon>Megaviricetes</taxon>
        <taxon>Pimascovirales</taxon>
        <taxon>Pimascovirales incertae sedis</taxon>
        <taxon>Iridoviridae</taxon>
        <taxon>Betairidovirinae</taxon>
        <taxon>Iridovirus</taxon>
    </lineage>
</organism>
<dbReference type="EMBL" id="PP847201">
    <property type="protein sequence ID" value="XBY85805.1"/>
    <property type="molecule type" value="Genomic_DNA"/>
</dbReference>
<name>A0AAU7YCY0_9VIRU</name>
<protein>
    <submittedName>
        <fullName evidence="1">Uncharacterized protein</fullName>
    </submittedName>
</protein>
<proteinExistence type="predicted"/>
<sequence length="112" mass="12310">MTDDDVLNALPITENIQLPSKGTLIILKPFCFASTFNCFNSAIRFSGKLLRSKSEPNSISASVLDGDNDLRNDSGIAIGKLEATKSSKSPTVDILRIDLLDKLLERLDERLE</sequence>
<evidence type="ECO:0000313" key="1">
    <source>
        <dbReference type="EMBL" id="XBY85805.1"/>
    </source>
</evidence>
<accession>A0AAU7YCY0</accession>
<reference evidence="1" key="1">
    <citation type="submission" date="2024-05" db="EMBL/GenBank/DDBJ databases">
        <title>Complete genomes of an iridovirus, and two densoviruses identified in lab reared social spiders in California, USA.</title>
        <authorList>
            <person name="Millerwise S."/>
            <person name="Lund M.C."/>
            <person name="Schmidlin K."/>
            <person name="Kraberger S."/>
            <person name="Harrison J."/>
            <person name="Cease A."/>
            <person name="Pinter-Wollman N."/>
            <person name="Varsani A."/>
        </authorList>
    </citation>
    <scope>NUCLEOTIDE SEQUENCE</scope>
    <source>
        <strain evidence="1">SocP20</strain>
    </source>
</reference>